<feature type="transmembrane region" description="Helical" evidence="1">
    <location>
        <begin position="308"/>
        <end position="328"/>
    </location>
</feature>
<dbReference type="GO" id="GO:0000139">
    <property type="term" value="C:Golgi membrane"/>
    <property type="evidence" value="ECO:0007669"/>
    <property type="project" value="InterPro"/>
</dbReference>
<evidence type="ECO:0008006" key="5">
    <source>
        <dbReference type="Google" id="ProtNLM"/>
    </source>
</evidence>
<protein>
    <recommendedName>
        <fullName evidence="5">Integral membrane protein</fullName>
    </recommendedName>
</protein>
<dbReference type="EMBL" id="ONZQ02000018">
    <property type="protein sequence ID" value="SPO07094.1"/>
    <property type="molecule type" value="Genomic_DNA"/>
</dbReference>
<accession>A0AAE8SZM2</accession>
<dbReference type="Proteomes" id="UP001187682">
    <property type="component" value="Unassembled WGS sequence"/>
</dbReference>
<sequence length="429" mass="48686">MRPSRANIAFWLIWFCALTWSYLNGYDDPSSLFYDENRAFDRHLSATREAEVDDFLRREIYPAKHLRPTAPAPGTSAHTKKDILCIGIPSINRTSTAFLPHTIGSLVDSLSPEERESIHIVVLLGDKDPTGHFAYGKDWLFGLADNVVIYQKENSTAAAADDGADIQSGLNYTVLPRDIRGVGRSDDRIENIRIDHSVLFEQCRIRDPTYFALVEDDVIASRDWFSRFKSGVAEVERRSKASGRDWLYLRLFYSELFMGWNNEEVFDYLKVVVLTYSAAIVCLLLALRWRQRRPRAAGPLAGKDFGQNVASLLGLWIPACIALVFVTGRISLHRLTTFSPGVREMPRYGCCAQGVVYPNRHLEGLQTFLREPPYKFPGDMITEGYAERKGWTKWALDPSVLQHVGIVESSDGPRRAEVWNFSFERLLPG</sequence>
<dbReference type="AlphaFoldDB" id="A0AAE8SZM2"/>
<evidence type="ECO:0000256" key="2">
    <source>
        <dbReference type="SAM" id="SignalP"/>
    </source>
</evidence>
<gene>
    <name evidence="3" type="ORF">DNG_09788</name>
</gene>
<feature type="transmembrane region" description="Helical" evidence="1">
    <location>
        <begin position="268"/>
        <end position="287"/>
    </location>
</feature>
<comment type="caution">
    <text evidence="3">The sequence shown here is derived from an EMBL/GenBank/DDBJ whole genome shotgun (WGS) entry which is preliminary data.</text>
</comment>
<proteinExistence type="predicted"/>
<dbReference type="GO" id="GO:0006506">
    <property type="term" value="P:GPI anchor biosynthetic process"/>
    <property type="evidence" value="ECO:0007669"/>
    <property type="project" value="InterPro"/>
</dbReference>
<dbReference type="PANTHER" id="PTHR31410:SF1">
    <property type="entry name" value="POST-GPI ATTACHMENT TO PROTEINS FACTOR 4"/>
    <property type="match status" value="1"/>
</dbReference>
<keyword evidence="1" id="KW-0472">Membrane</keyword>
<feature type="chain" id="PRO_5042100081" description="Integral membrane protein" evidence="2">
    <location>
        <begin position="22"/>
        <end position="429"/>
    </location>
</feature>
<dbReference type="InterPro" id="IPR029675">
    <property type="entry name" value="PGAP4"/>
</dbReference>
<dbReference type="GO" id="GO:0016757">
    <property type="term" value="F:glycosyltransferase activity"/>
    <property type="evidence" value="ECO:0007669"/>
    <property type="project" value="InterPro"/>
</dbReference>
<feature type="signal peptide" evidence="2">
    <location>
        <begin position="1"/>
        <end position="21"/>
    </location>
</feature>
<evidence type="ECO:0000313" key="4">
    <source>
        <dbReference type="Proteomes" id="UP001187682"/>
    </source>
</evidence>
<reference evidence="3" key="1">
    <citation type="submission" date="2018-03" db="EMBL/GenBank/DDBJ databases">
        <authorList>
            <person name="Guldener U."/>
        </authorList>
    </citation>
    <scope>NUCLEOTIDE SEQUENCE</scope>
</reference>
<keyword evidence="1" id="KW-1133">Transmembrane helix</keyword>
<evidence type="ECO:0000313" key="3">
    <source>
        <dbReference type="EMBL" id="SPO07094.1"/>
    </source>
</evidence>
<keyword evidence="4" id="KW-1185">Reference proteome</keyword>
<dbReference type="CDD" id="cd22189">
    <property type="entry name" value="PGAP4-like_fungal"/>
    <property type="match status" value="1"/>
</dbReference>
<organism evidence="3 4">
    <name type="scientific">Cephalotrichum gorgonifer</name>
    <dbReference type="NCBI Taxonomy" id="2041049"/>
    <lineage>
        <taxon>Eukaryota</taxon>
        <taxon>Fungi</taxon>
        <taxon>Dikarya</taxon>
        <taxon>Ascomycota</taxon>
        <taxon>Pezizomycotina</taxon>
        <taxon>Sordariomycetes</taxon>
        <taxon>Hypocreomycetidae</taxon>
        <taxon>Microascales</taxon>
        <taxon>Microascaceae</taxon>
        <taxon>Cephalotrichum</taxon>
    </lineage>
</organism>
<evidence type="ECO:0000256" key="1">
    <source>
        <dbReference type="SAM" id="Phobius"/>
    </source>
</evidence>
<dbReference type="PANTHER" id="PTHR31410">
    <property type="entry name" value="TRANSMEMBRANE PROTEIN 246"/>
    <property type="match status" value="1"/>
</dbReference>
<keyword evidence="1" id="KW-0812">Transmembrane</keyword>
<keyword evidence="2" id="KW-0732">Signal</keyword>
<name>A0AAE8SZM2_9PEZI</name>